<name>A0A0C1MRI1_9RICK</name>
<dbReference type="EMBL" id="JSWE01000171">
    <property type="protein sequence ID" value="KIE04647.1"/>
    <property type="molecule type" value="Genomic_DNA"/>
</dbReference>
<reference evidence="1 2" key="1">
    <citation type="submission" date="2014-11" db="EMBL/GenBank/DDBJ databases">
        <title>A Rickettsiales Symbiont of Amoebae With Ancient Features.</title>
        <authorList>
            <person name="Schulz F."/>
            <person name="Martijn J."/>
            <person name="Wascher F."/>
            <person name="Kostanjsek R."/>
            <person name="Ettema T.J."/>
            <person name="Horn M."/>
        </authorList>
    </citation>
    <scope>NUCLEOTIDE SEQUENCE [LARGE SCALE GENOMIC DNA]</scope>
    <source>
        <strain evidence="1 2">UWC36</strain>
    </source>
</reference>
<accession>A0A0C1MRI1</accession>
<proteinExistence type="predicted"/>
<organism evidence="1 2">
    <name type="scientific">Candidatus Jidaibacter acanthamoebae</name>
    <dbReference type="NCBI Taxonomy" id="86105"/>
    <lineage>
        <taxon>Bacteria</taxon>
        <taxon>Pseudomonadati</taxon>
        <taxon>Pseudomonadota</taxon>
        <taxon>Alphaproteobacteria</taxon>
        <taxon>Rickettsiales</taxon>
        <taxon>Candidatus Midichloriaceae</taxon>
        <taxon>Candidatus Jidaibacter</taxon>
    </lineage>
</organism>
<dbReference type="Proteomes" id="UP000031258">
    <property type="component" value="Unassembled WGS sequence"/>
</dbReference>
<evidence type="ECO:0000313" key="2">
    <source>
        <dbReference type="Proteomes" id="UP000031258"/>
    </source>
</evidence>
<dbReference type="AlphaFoldDB" id="A0A0C1MRI1"/>
<evidence type="ECO:0000313" key="1">
    <source>
        <dbReference type="EMBL" id="KIE04647.1"/>
    </source>
</evidence>
<gene>
    <name evidence="1" type="ORF">NF27_GZ00070</name>
</gene>
<sequence length="824" mass="95533">MKNTIVLFTPVEIEHRNLLCNYIKTLVDGNLLSFATYNSINYLLEAIGFPQIAEDITIIEEGMDGQLPALFKHPVSLELLQRGFEKEYAEKVFEIYDAFDKIPIKAGLTVQEDKALNIKRLEFIKHAIHFIINIKQLKFVYDLSKEDQIQLMYFFTDIQIQLFIKSLTVLTEITGDFRHPYKEKLGPDPFTWETFEHLGGILQYKNYQGSFIAPPNRTKEQVIAVVRFTKEIDQRQHIIRRAFNSICKDDLPQLLELVEHMIKDAQTSSYNPSKGGPKVELIASKALITWGMNQEALNSLLNLCFNTPLVLHNLQKLQDSKGSRYAKVGSSQNNPFATSSLDTKVIQHAFLNRLIEIGELCTGKYLEPKLKKLFNYQLFQYLVKIRDALVHQDSAGNKRKVDELLGMDLSLLENIQEYEMPKLYQYFTNVLCSIYHKTFSTEQDPTKFWGSLYQEAKRIVSPQETYTKAQHFVLKFAGMHKKHLKPLLEDFFQGYACLSSENKKELEVILSKKRKQWNQYKQAIEETEIKYPILKSSWKQDFPYFIQLYCKFYDEQGEYLTSSLFSIQERVEAAITALNNITEAISLYGIKPFEGDINKWISDNYPKLQELSKPSQENIFLLNTIKYNAGQSLQQIDKIREIVGCEAFKNFDILGLEYEQKLRPIRNFIIHGNRLLDTPKTTHRLNYNISDEKGEFIINTAVLLLDQVKSELAKYKSLIEYDKIQYKDNIITALETIIPFSQALRNPGNNEFFSNLPLDVITNILSFTPEARVLCLQGIQDLLEAFKNTKIVPRKEISKTINTLEQNKTHTIRLQNEHNQGISI</sequence>
<protein>
    <submittedName>
        <fullName evidence="1">Uncharacterized protein</fullName>
    </submittedName>
</protein>
<comment type="caution">
    <text evidence="1">The sequence shown here is derived from an EMBL/GenBank/DDBJ whole genome shotgun (WGS) entry which is preliminary data.</text>
</comment>
<keyword evidence="2" id="KW-1185">Reference proteome</keyword>